<dbReference type="EMBL" id="JBBPBM010000001">
    <property type="protein sequence ID" value="KAK8602541.1"/>
    <property type="molecule type" value="Genomic_DNA"/>
</dbReference>
<gene>
    <name evidence="7" type="ORF">V6N12_052347</name>
</gene>
<evidence type="ECO:0000313" key="8">
    <source>
        <dbReference type="Proteomes" id="UP001472677"/>
    </source>
</evidence>
<comment type="similarity">
    <text evidence="1">Belongs to the glycosyltransferase 1 family.</text>
</comment>
<keyword evidence="4" id="KW-0808">Transferase</keyword>
<evidence type="ECO:0000256" key="5">
    <source>
        <dbReference type="ARBA" id="ARBA00047471"/>
    </source>
</evidence>
<dbReference type="PANTHER" id="PTHR46039:SF7">
    <property type="entry name" value="SUCROSE-PHOSPHATE SYNTHASE 2-RELATED"/>
    <property type="match status" value="1"/>
</dbReference>
<evidence type="ECO:0000313" key="7">
    <source>
        <dbReference type="EMBL" id="KAK8602541.1"/>
    </source>
</evidence>
<proteinExistence type="inferred from homology"/>
<comment type="caution">
    <text evidence="7">The sequence shown here is derived from an EMBL/GenBank/DDBJ whole genome shotgun (WGS) entry which is preliminary data.</text>
</comment>
<accession>A0ABR2GHY7</accession>
<name>A0ABR2GHY7_9ROSI</name>
<protein>
    <recommendedName>
        <fullName evidence="2">sucrose-phosphate synthase</fullName>
        <ecNumber evidence="2">2.4.1.14</ecNumber>
    </recommendedName>
</protein>
<evidence type="ECO:0000256" key="4">
    <source>
        <dbReference type="ARBA" id="ARBA00022679"/>
    </source>
</evidence>
<dbReference type="InterPro" id="IPR044161">
    <property type="entry name" value="SPS"/>
</dbReference>
<dbReference type="Gene3D" id="3.40.50.2000">
    <property type="entry name" value="Glycogen Phosphorylase B"/>
    <property type="match status" value="2"/>
</dbReference>
<evidence type="ECO:0000256" key="2">
    <source>
        <dbReference type="ARBA" id="ARBA00012536"/>
    </source>
</evidence>
<comment type="catalytic activity">
    <reaction evidence="5">
        <text>beta-D-fructose 6-phosphate + UDP-alpha-D-glucose = sucrose 6(F)-phosphate + UDP + H(+)</text>
        <dbReference type="Rhea" id="RHEA:22172"/>
        <dbReference type="ChEBI" id="CHEBI:15378"/>
        <dbReference type="ChEBI" id="CHEBI:57634"/>
        <dbReference type="ChEBI" id="CHEBI:57723"/>
        <dbReference type="ChEBI" id="CHEBI:58223"/>
        <dbReference type="ChEBI" id="CHEBI:58885"/>
        <dbReference type="EC" id="2.4.1.14"/>
    </reaction>
</comment>
<dbReference type="Pfam" id="PF00534">
    <property type="entry name" value="Glycos_transf_1"/>
    <property type="match status" value="1"/>
</dbReference>
<organism evidence="7 8">
    <name type="scientific">Hibiscus sabdariffa</name>
    <name type="common">roselle</name>
    <dbReference type="NCBI Taxonomy" id="183260"/>
    <lineage>
        <taxon>Eukaryota</taxon>
        <taxon>Viridiplantae</taxon>
        <taxon>Streptophyta</taxon>
        <taxon>Embryophyta</taxon>
        <taxon>Tracheophyta</taxon>
        <taxon>Spermatophyta</taxon>
        <taxon>Magnoliopsida</taxon>
        <taxon>eudicotyledons</taxon>
        <taxon>Gunneridae</taxon>
        <taxon>Pentapetalae</taxon>
        <taxon>rosids</taxon>
        <taxon>malvids</taxon>
        <taxon>Malvales</taxon>
        <taxon>Malvaceae</taxon>
        <taxon>Malvoideae</taxon>
        <taxon>Hibiscus</taxon>
    </lineage>
</organism>
<keyword evidence="8" id="KW-1185">Reference proteome</keyword>
<reference evidence="7 8" key="1">
    <citation type="journal article" date="2024" name="G3 (Bethesda)">
        <title>Genome assembly of Hibiscus sabdariffa L. provides insights into metabolisms of medicinal natural products.</title>
        <authorList>
            <person name="Kim T."/>
        </authorList>
    </citation>
    <scope>NUCLEOTIDE SEQUENCE [LARGE SCALE GENOMIC DNA]</scope>
    <source>
        <strain evidence="7">TK-2024</strain>
        <tissue evidence="7">Old leaves</tissue>
    </source>
</reference>
<dbReference type="SUPFAM" id="SSF53756">
    <property type="entry name" value="UDP-Glycosyltransferase/glycogen phosphorylase"/>
    <property type="match status" value="1"/>
</dbReference>
<sequence length="388" mass="43031">MGEGPVVLILFVPFGPEEKYIPKELLWPHIPEFVDSALSHIRQISKVLGEQIGGAQPVWHVAIHGHYADAGDSAAHLSGALNVPMLFTGHSLGSTTQEIEDQWRLYDGFYPVLECKLRARIKRGVNCHGRFMPRMVVIHMDGDMERNEENPTPDPPICSIYPKHQEQYEVPDIYGLAAKTKGVFINPAFIEPFGLTLIEAATYGLPIVATKNGGPVDILKVLDDGVLAYPDDQQSIADALLKLVSDNCGGEDLRKTLVRWATCVNYGNGEIDESRSTVYCYAFNVKDPELALRCNAIYCRNATALNVIPVMASQAQSFKVPAHPPLPGNAETWIRKPSIKQSIFVHTKATLYNMSFHLVRKTEATLKNMSFHPTVPTSFKLKVAALRK</sequence>
<evidence type="ECO:0000259" key="6">
    <source>
        <dbReference type="Pfam" id="PF00534"/>
    </source>
</evidence>
<keyword evidence="3" id="KW-0328">Glycosyltransferase</keyword>
<dbReference type="EC" id="2.4.1.14" evidence="2"/>
<dbReference type="InterPro" id="IPR001296">
    <property type="entry name" value="Glyco_trans_1"/>
</dbReference>
<evidence type="ECO:0000256" key="1">
    <source>
        <dbReference type="ARBA" id="ARBA00006530"/>
    </source>
</evidence>
<dbReference type="Proteomes" id="UP001472677">
    <property type="component" value="Unassembled WGS sequence"/>
</dbReference>
<feature type="domain" description="Glycosyl transferase family 1" evidence="6">
    <location>
        <begin position="179"/>
        <end position="254"/>
    </location>
</feature>
<evidence type="ECO:0000256" key="3">
    <source>
        <dbReference type="ARBA" id="ARBA00022676"/>
    </source>
</evidence>
<dbReference type="PANTHER" id="PTHR46039">
    <property type="entry name" value="SUCROSE-PHOSPHATE SYNTHASE 3-RELATED"/>
    <property type="match status" value="1"/>
</dbReference>